<evidence type="ECO:0000313" key="9">
    <source>
        <dbReference type="Proteomes" id="UP001596052"/>
    </source>
</evidence>
<feature type="transmembrane region" description="Helical" evidence="6">
    <location>
        <begin position="95"/>
        <end position="114"/>
    </location>
</feature>
<feature type="transmembrane region" description="Helical" evidence="6">
    <location>
        <begin position="160"/>
        <end position="178"/>
    </location>
</feature>
<dbReference type="InterPro" id="IPR009908">
    <property type="entry name" value="Methylamine_util_MauE"/>
</dbReference>
<dbReference type="Gene3D" id="3.30.70.100">
    <property type="match status" value="1"/>
</dbReference>
<reference evidence="9" key="1">
    <citation type="journal article" date="2019" name="Int. J. Syst. Evol. Microbiol.">
        <title>The Global Catalogue of Microorganisms (GCM) 10K type strain sequencing project: providing services to taxonomists for standard genome sequencing and annotation.</title>
        <authorList>
            <consortium name="The Broad Institute Genomics Platform"/>
            <consortium name="The Broad Institute Genome Sequencing Center for Infectious Disease"/>
            <person name="Wu L."/>
            <person name="Ma J."/>
        </authorList>
    </citation>
    <scope>NUCLEOTIDE SEQUENCE [LARGE SCALE GENOMIC DNA]</scope>
    <source>
        <strain evidence="9">CGMCC 4.1469</strain>
    </source>
</reference>
<sequence>MNLPQKFPLTGLSCTSCVDKVTARLLQHPDITAATVTLQPPQAAITTRHALSDEEMNGWLRPLGKYQVAASAASAASPAAAPAQPAKSARTYRPLLILLGYLLLVIAAANAMQGRFDPALSMRLFMGGFFIAFSFFKMLDLRGFSDAYRSYDLVARALPAYGFVYPFIELGLGLAYLAHWQPVWVNAATALVMGVSLLGVLRAVLSGRAIRCACLGTVFNLPMSTVTIIEDALMLLMALMALAGHA</sequence>
<accession>A0ABW0KY91</accession>
<keyword evidence="3" id="KW-0479">Metal-binding</keyword>
<evidence type="ECO:0000256" key="2">
    <source>
        <dbReference type="ARBA" id="ARBA00022692"/>
    </source>
</evidence>
<comment type="caution">
    <text evidence="8">The sequence shown here is derived from an EMBL/GenBank/DDBJ whole genome shotgun (WGS) entry which is preliminary data.</text>
</comment>
<evidence type="ECO:0000313" key="8">
    <source>
        <dbReference type="EMBL" id="MFC5457703.1"/>
    </source>
</evidence>
<dbReference type="PROSITE" id="PS01047">
    <property type="entry name" value="HMA_1"/>
    <property type="match status" value="1"/>
</dbReference>
<dbReference type="Pfam" id="PF07291">
    <property type="entry name" value="MauE"/>
    <property type="match status" value="1"/>
</dbReference>
<evidence type="ECO:0000256" key="5">
    <source>
        <dbReference type="ARBA" id="ARBA00023136"/>
    </source>
</evidence>
<dbReference type="CDD" id="cd00371">
    <property type="entry name" value="HMA"/>
    <property type="match status" value="1"/>
</dbReference>
<evidence type="ECO:0000256" key="1">
    <source>
        <dbReference type="ARBA" id="ARBA00004141"/>
    </source>
</evidence>
<dbReference type="EMBL" id="JBHSMQ010000012">
    <property type="protein sequence ID" value="MFC5457703.1"/>
    <property type="molecule type" value="Genomic_DNA"/>
</dbReference>
<keyword evidence="4 6" id="KW-1133">Transmembrane helix</keyword>
<proteinExistence type="predicted"/>
<feature type="transmembrane region" description="Helical" evidence="6">
    <location>
        <begin position="120"/>
        <end position="139"/>
    </location>
</feature>
<dbReference type="InterPro" id="IPR036163">
    <property type="entry name" value="HMA_dom_sf"/>
</dbReference>
<name>A0ABW0KY91_9BACT</name>
<feature type="transmembrane region" description="Helical" evidence="6">
    <location>
        <begin position="184"/>
        <end position="205"/>
    </location>
</feature>
<keyword evidence="2 6" id="KW-0812">Transmembrane</keyword>
<keyword evidence="9" id="KW-1185">Reference proteome</keyword>
<evidence type="ECO:0000259" key="7">
    <source>
        <dbReference type="Pfam" id="PF07291"/>
    </source>
</evidence>
<dbReference type="RefSeq" id="WP_377171304.1">
    <property type="nucleotide sequence ID" value="NZ_JBHSMQ010000012.1"/>
</dbReference>
<evidence type="ECO:0000256" key="4">
    <source>
        <dbReference type="ARBA" id="ARBA00022989"/>
    </source>
</evidence>
<dbReference type="InterPro" id="IPR006121">
    <property type="entry name" value="HMA_dom"/>
</dbReference>
<organism evidence="8 9">
    <name type="scientific">Prosthecobacter fluviatilis</name>
    <dbReference type="NCBI Taxonomy" id="445931"/>
    <lineage>
        <taxon>Bacteria</taxon>
        <taxon>Pseudomonadati</taxon>
        <taxon>Verrucomicrobiota</taxon>
        <taxon>Verrucomicrobiia</taxon>
        <taxon>Verrucomicrobiales</taxon>
        <taxon>Verrucomicrobiaceae</taxon>
        <taxon>Prosthecobacter</taxon>
    </lineage>
</organism>
<dbReference type="InterPro" id="IPR017969">
    <property type="entry name" value="Heavy-metal-associated_CS"/>
</dbReference>
<evidence type="ECO:0000256" key="6">
    <source>
        <dbReference type="SAM" id="Phobius"/>
    </source>
</evidence>
<dbReference type="SUPFAM" id="SSF55008">
    <property type="entry name" value="HMA, heavy metal-associated domain"/>
    <property type="match status" value="1"/>
</dbReference>
<keyword evidence="5 6" id="KW-0472">Membrane</keyword>
<evidence type="ECO:0000256" key="3">
    <source>
        <dbReference type="ARBA" id="ARBA00022723"/>
    </source>
</evidence>
<dbReference type="Proteomes" id="UP001596052">
    <property type="component" value="Unassembled WGS sequence"/>
</dbReference>
<feature type="transmembrane region" description="Helical" evidence="6">
    <location>
        <begin position="217"/>
        <end position="243"/>
    </location>
</feature>
<protein>
    <submittedName>
        <fullName evidence="8">Heavy-metal-associated domain-containing protein</fullName>
    </submittedName>
</protein>
<feature type="domain" description="Methylamine utilisation protein MauE" evidence="7">
    <location>
        <begin position="120"/>
        <end position="243"/>
    </location>
</feature>
<gene>
    <name evidence="8" type="ORF">ACFQDI_22735</name>
</gene>
<comment type="subcellular location">
    <subcellularLocation>
        <location evidence="1">Membrane</location>
        <topology evidence="1">Multi-pass membrane protein</topology>
    </subcellularLocation>
</comment>